<evidence type="ECO:0000256" key="7">
    <source>
        <dbReference type="ARBA" id="ARBA00022795"/>
    </source>
</evidence>
<evidence type="ECO:0000256" key="10">
    <source>
        <dbReference type="ARBA" id="ARBA00023136"/>
    </source>
</evidence>
<evidence type="ECO:0000256" key="1">
    <source>
        <dbReference type="ARBA" id="ARBA00004651"/>
    </source>
</evidence>
<keyword evidence="5 12" id="KW-1003">Cell membrane</keyword>
<keyword evidence="6 12" id="KW-0812">Transmembrane</keyword>
<dbReference type="RefSeq" id="WP_262068041.1">
    <property type="nucleotide sequence ID" value="NZ_JAMXOC010000002.1"/>
</dbReference>
<dbReference type="InterPro" id="IPR006136">
    <property type="entry name" value="FlhB"/>
</dbReference>
<evidence type="ECO:0000256" key="3">
    <source>
        <dbReference type="ARBA" id="ARBA00021622"/>
    </source>
</evidence>
<comment type="similarity">
    <text evidence="2 12">Belongs to the type III secretion exporter family.</text>
</comment>
<feature type="transmembrane region" description="Helical" evidence="12">
    <location>
        <begin position="144"/>
        <end position="163"/>
    </location>
</feature>
<evidence type="ECO:0000256" key="5">
    <source>
        <dbReference type="ARBA" id="ARBA00022475"/>
    </source>
</evidence>
<evidence type="ECO:0000256" key="12">
    <source>
        <dbReference type="RuleBase" id="RU364091"/>
    </source>
</evidence>
<comment type="subcellular location">
    <subcellularLocation>
        <location evidence="1">Cell membrane</location>
        <topology evidence="1">Multi-pass membrane protein</topology>
    </subcellularLocation>
</comment>
<evidence type="ECO:0000256" key="8">
    <source>
        <dbReference type="ARBA" id="ARBA00022927"/>
    </source>
</evidence>
<keyword evidence="10 12" id="KW-0472">Membrane</keyword>
<evidence type="ECO:0000256" key="4">
    <source>
        <dbReference type="ARBA" id="ARBA00022448"/>
    </source>
</evidence>
<feature type="transmembrane region" description="Helical" evidence="12">
    <location>
        <begin position="23"/>
        <end position="43"/>
    </location>
</feature>
<dbReference type="Gene3D" id="3.40.1690.10">
    <property type="entry name" value="secretion proteins EscU"/>
    <property type="match status" value="1"/>
</dbReference>
<accession>A0ABT1EEM9</accession>
<feature type="transmembrane region" description="Helical" evidence="12">
    <location>
        <begin position="86"/>
        <end position="108"/>
    </location>
</feature>
<evidence type="ECO:0000313" key="14">
    <source>
        <dbReference type="Proteomes" id="UP001523565"/>
    </source>
</evidence>
<organism evidence="13 14">
    <name type="scientific">Ohessyouella blattaphilus</name>
    <dbReference type="NCBI Taxonomy" id="2949333"/>
    <lineage>
        <taxon>Bacteria</taxon>
        <taxon>Bacillati</taxon>
        <taxon>Bacillota</taxon>
        <taxon>Clostridia</taxon>
        <taxon>Lachnospirales</taxon>
        <taxon>Lachnospiraceae</taxon>
        <taxon>Ohessyouella</taxon>
    </lineage>
</organism>
<evidence type="ECO:0000256" key="2">
    <source>
        <dbReference type="ARBA" id="ARBA00010690"/>
    </source>
</evidence>
<protein>
    <recommendedName>
        <fullName evidence="3 12">Flagellar biosynthetic protein FlhB</fullName>
    </recommendedName>
</protein>
<keyword evidence="13" id="KW-0969">Cilium</keyword>
<keyword evidence="13" id="KW-0966">Cell projection</keyword>
<keyword evidence="14" id="KW-1185">Reference proteome</keyword>
<keyword evidence="7 12" id="KW-1005">Bacterial flagellum biogenesis</keyword>
<dbReference type="EMBL" id="JAMZFV010000002">
    <property type="protein sequence ID" value="MCP1109135.1"/>
    <property type="molecule type" value="Genomic_DNA"/>
</dbReference>
<gene>
    <name evidence="12 13" type="primary">flhB</name>
    <name evidence="13" type="ORF">NK118_02610</name>
</gene>
<comment type="function">
    <text evidence="12">Required for formation of the rod structure in the basal body of the flagellar apparatus. Together with FliI and FliH, may constitute the export apparatus of flagellin.</text>
</comment>
<keyword evidence="4 12" id="KW-0813">Transport</keyword>
<sequence>MAADNKTEKATSKKRKDERKEGNVVLSKDVVSVVLIFCSFYALKSLFPYMYNSVNAFMKRFIVLSGEMTDLNQDSLAILSNELLKATAIGVLPLGIICMVAGILAYGVQTRFLFATKSLRPKFSKINPLEGIKRLFSMKNAVELVKSLLKLVILAFILVSILKDNSVSVMRTMDMSIVAAGELMFEMMMGMITRVCLFFAVVAFLDYLFQRWDYERKIMMSKQELKEEFKQTEGNPEIKGKIKETQRARARMRMMQAVPEADVIIRNPTHYAVALKYDKDLHNAPIVVAKGQSELALRIVEMGEKHGVVCIEDKPLARGLYAEAEIDREIPLNYYAAVAEILVQVLKINKELR</sequence>
<evidence type="ECO:0000256" key="6">
    <source>
        <dbReference type="ARBA" id="ARBA00022692"/>
    </source>
</evidence>
<feature type="transmembrane region" description="Helical" evidence="12">
    <location>
        <begin position="183"/>
        <end position="209"/>
    </location>
</feature>
<keyword evidence="9 12" id="KW-1133">Transmembrane helix</keyword>
<keyword evidence="13" id="KW-0282">Flagellum</keyword>
<evidence type="ECO:0000256" key="11">
    <source>
        <dbReference type="ARBA" id="ARBA00023225"/>
    </source>
</evidence>
<dbReference type="InterPro" id="IPR006135">
    <property type="entry name" value="T3SS_substrate_exporter"/>
</dbReference>
<dbReference type="InterPro" id="IPR029025">
    <property type="entry name" value="T3SS_substrate_exporter_C"/>
</dbReference>
<keyword evidence="11 12" id="KW-1006">Bacterial flagellum protein export</keyword>
<dbReference type="NCBIfam" id="TIGR00328">
    <property type="entry name" value="flhB"/>
    <property type="match status" value="1"/>
</dbReference>
<evidence type="ECO:0000313" key="13">
    <source>
        <dbReference type="EMBL" id="MCP1109135.1"/>
    </source>
</evidence>
<dbReference type="PANTHER" id="PTHR30531:SF12">
    <property type="entry name" value="FLAGELLAR BIOSYNTHETIC PROTEIN FLHB"/>
    <property type="match status" value="1"/>
</dbReference>
<dbReference type="SUPFAM" id="SSF160544">
    <property type="entry name" value="EscU C-terminal domain-like"/>
    <property type="match status" value="1"/>
</dbReference>
<evidence type="ECO:0000256" key="9">
    <source>
        <dbReference type="ARBA" id="ARBA00022989"/>
    </source>
</evidence>
<dbReference type="Proteomes" id="UP001523565">
    <property type="component" value="Unassembled WGS sequence"/>
</dbReference>
<name>A0ABT1EEM9_9FIRM</name>
<dbReference type="PRINTS" id="PR00950">
    <property type="entry name" value="TYPE3IMSPROT"/>
</dbReference>
<keyword evidence="8 12" id="KW-0653">Protein transport</keyword>
<dbReference type="Pfam" id="PF01312">
    <property type="entry name" value="Bac_export_2"/>
    <property type="match status" value="1"/>
</dbReference>
<dbReference type="PANTHER" id="PTHR30531">
    <property type="entry name" value="FLAGELLAR BIOSYNTHETIC PROTEIN FLHB"/>
    <property type="match status" value="1"/>
</dbReference>
<reference evidence="13 14" key="1">
    <citation type="journal article" date="2022" name="Genome Biol. Evol.">
        <title>Host diet, physiology and behaviors set the stage for Lachnospiraceae cladogenesis.</title>
        <authorList>
            <person name="Vera-Ponce De Leon A."/>
            <person name="Schneider M."/>
            <person name="Jahnes B.C."/>
            <person name="Sadowski V."/>
            <person name="Camuy-Velez L.A."/>
            <person name="Duan J."/>
            <person name="Sabree Z.L."/>
        </authorList>
    </citation>
    <scope>NUCLEOTIDE SEQUENCE [LARGE SCALE GENOMIC DNA]</scope>
    <source>
        <strain evidence="13 14">PAL227</strain>
    </source>
</reference>
<proteinExistence type="inferred from homology"/>
<comment type="caution">
    <text evidence="13">The sequence shown here is derived from an EMBL/GenBank/DDBJ whole genome shotgun (WGS) entry which is preliminary data.</text>
</comment>